<dbReference type="EMBL" id="HG994366">
    <property type="protein sequence ID" value="CAF1917140.1"/>
    <property type="molecule type" value="Genomic_DNA"/>
</dbReference>
<feature type="region of interest" description="Disordered" evidence="1">
    <location>
        <begin position="157"/>
        <end position="303"/>
    </location>
</feature>
<protein>
    <submittedName>
        <fullName evidence="2">(rape) hypothetical protein</fullName>
    </submittedName>
</protein>
<feature type="compositionally biased region" description="Basic and acidic residues" evidence="1">
    <location>
        <begin position="37"/>
        <end position="58"/>
    </location>
</feature>
<dbReference type="Proteomes" id="UP001295469">
    <property type="component" value="Chromosome C02"/>
</dbReference>
<organism evidence="2">
    <name type="scientific">Brassica napus</name>
    <name type="common">Rape</name>
    <dbReference type="NCBI Taxonomy" id="3708"/>
    <lineage>
        <taxon>Eukaryota</taxon>
        <taxon>Viridiplantae</taxon>
        <taxon>Streptophyta</taxon>
        <taxon>Embryophyta</taxon>
        <taxon>Tracheophyta</taxon>
        <taxon>Spermatophyta</taxon>
        <taxon>Magnoliopsida</taxon>
        <taxon>eudicotyledons</taxon>
        <taxon>Gunneridae</taxon>
        <taxon>Pentapetalae</taxon>
        <taxon>rosids</taxon>
        <taxon>malvids</taxon>
        <taxon>Brassicales</taxon>
        <taxon>Brassicaceae</taxon>
        <taxon>Brassiceae</taxon>
        <taxon>Brassica</taxon>
    </lineage>
</organism>
<feature type="region of interest" description="Disordered" evidence="1">
    <location>
        <begin position="1"/>
        <end position="64"/>
    </location>
</feature>
<name>A0A816KFW4_BRANA</name>
<feature type="compositionally biased region" description="Basic residues" evidence="1">
    <location>
        <begin position="241"/>
        <end position="252"/>
    </location>
</feature>
<feature type="compositionally biased region" description="Basic and acidic residues" evidence="1">
    <location>
        <begin position="10"/>
        <end position="20"/>
    </location>
</feature>
<accession>A0A816KFW4</accession>
<feature type="compositionally biased region" description="Low complexity" evidence="1">
    <location>
        <begin position="207"/>
        <end position="223"/>
    </location>
</feature>
<dbReference type="AlphaFoldDB" id="A0A816KFW4"/>
<evidence type="ECO:0000313" key="2">
    <source>
        <dbReference type="EMBL" id="CAF1917140.1"/>
    </source>
</evidence>
<evidence type="ECO:0000256" key="1">
    <source>
        <dbReference type="SAM" id="MobiDB-lite"/>
    </source>
</evidence>
<feature type="compositionally biased region" description="Basic and acidic residues" evidence="1">
    <location>
        <begin position="182"/>
        <end position="198"/>
    </location>
</feature>
<proteinExistence type="predicted"/>
<sequence length="303" mass="34540">MLLEMTTARTIDRHSKETYNKRTARPRPCILPPSKETYNKRRYDDSFAASKHREETRRAERKHVPTCLSSKGERALEGPPRKKKSWYEMTMEEEEEEEVIKPSTEADFNTHLGETDLNEINNPNEDKILEEDDWIIDGETFDVEDDDLMDEDELMYDENHKEEEIEQPMVSKPMSQSGERSIGAKDNLKETKADETLNRLRGIVIGPSSSQEQQSPSHPLQSPFKKKKGSPNPHAAELSLRKRNMIKGRASPKFKETKDGPSMGSKSSMGWVDKMHDGGKDEALAMTKNKAAKVGSKPPKIPK</sequence>
<gene>
    <name evidence="2" type="ORF">DARMORV10_C02P40890.1</name>
</gene>
<feature type="compositionally biased region" description="Basic and acidic residues" evidence="1">
    <location>
        <begin position="273"/>
        <end position="283"/>
    </location>
</feature>
<reference evidence="2" key="1">
    <citation type="submission" date="2021-01" db="EMBL/GenBank/DDBJ databases">
        <authorList>
            <consortium name="Genoscope - CEA"/>
            <person name="William W."/>
        </authorList>
    </citation>
    <scope>NUCLEOTIDE SEQUENCE</scope>
</reference>